<dbReference type="PIRSF" id="PIRSF000103">
    <property type="entry name" value="HIBADH"/>
    <property type="match status" value="1"/>
</dbReference>
<feature type="chain" id="PRO_5039656898" evidence="3">
    <location>
        <begin position="23"/>
        <end position="300"/>
    </location>
</feature>
<dbReference type="RefSeq" id="WP_132479309.1">
    <property type="nucleotide sequence ID" value="NZ_SMKW01000001.1"/>
</dbReference>
<sequence>MTGGKRTAVTVLGLGNMGAALAKAFLAAGHPTTVWNRSPEKAAPLVAEGAAHAGSIADAVTAGPLIIACLTTYDATLEALAPAAGELAGRTLITLNSGTPSGAREMAEWATGNGARFLDGAVKNVPEAVAKPDTLLYYSGDKAVFDEYEQTLRELGGDTRYLGDDVDLAALYEMAVGATLLPALLGFFEGAALVAKRGTPASELVPYTVKWLEMIGSVLPKFAAEIDAGDYSDPSSTVGLFYAGSAHDDELAAANIDVSWREPMNDLLRRAVAEGHGEHSISALVELLRKPEPGAARSFN</sequence>
<dbReference type="InterPro" id="IPR051265">
    <property type="entry name" value="HIBADH-related_NP60_sf"/>
</dbReference>
<dbReference type="GO" id="GO:0016491">
    <property type="term" value="F:oxidoreductase activity"/>
    <property type="evidence" value="ECO:0007669"/>
    <property type="project" value="UniProtKB-KW"/>
</dbReference>
<dbReference type="InterPro" id="IPR048666">
    <property type="entry name" value="RedAm-like_C"/>
</dbReference>
<dbReference type="InterPro" id="IPR006115">
    <property type="entry name" value="6PGDH_NADP-bd"/>
</dbReference>
<dbReference type="InterPro" id="IPR015815">
    <property type="entry name" value="HIBADH-related"/>
</dbReference>
<evidence type="ECO:0000313" key="7">
    <source>
        <dbReference type="Proteomes" id="UP000294947"/>
    </source>
</evidence>
<evidence type="ECO:0000313" key="6">
    <source>
        <dbReference type="EMBL" id="TDD56681.1"/>
    </source>
</evidence>
<feature type="signal peptide" evidence="3">
    <location>
        <begin position="1"/>
        <end position="22"/>
    </location>
</feature>
<name>A0A4R4ZDW3_9PSEU</name>
<dbReference type="OrthoDB" id="9135493at2"/>
<dbReference type="SUPFAM" id="SSF51735">
    <property type="entry name" value="NAD(P)-binding Rossmann-fold domains"/>
    <property type="match status" value="1"/>
</dbReference>
<dbReference type="Pfam" id="PF21761">
    <property type="entry name" value="RedAm-like_C"/>
    <property type="match status" value="1"/>
</dbReference>
<keyword evidence="7" id="KW-1185">Reference proteome</keyword>
<dbReference type="Gene3D" id="3.40.50.720">
    <property type="entry name" value="NAD(P)-binding Rossmann-like Domain"/>
    <property type="match status" value="1"/>
</dbReference>
<keyword evidence="3" id="KW-0732">Signal</keyword>
<gene>
    <name evidence="6" type="ORF">E1288_00945</name>
</gene>
<dbReference type="Gene3D" id="1.10.1040.10">
    <property type="entry name" value="N-(1-d-carboxylethyl)-l-norvaline Dehydrogenase, domain 2"/>
    <property type="match status" value="1"/>
</dbReference>
<reference evidence="6 7" key="1">
    <citation type="submission" date="2019-03" db="EMBL/GenBank/DDBJ databases">
        <title>Draft genome sequences of novel Actinobacteria.</title>
        <authorList>
            <person name="Sahin N."/>
            <person name="Ay H."/>
            <person name="Saygin H."/>
        </authorList>
    </citation>
    <scope>NUCLEOTIDE SEQUENCE [LARGE SCALE GENOMIC DNA]</scope>
    <source>
        <strain evidence="6 7">7K502</strain>
    </source>
</reference>
<feature type="domain" description="6-phosphogluconate dehydrogenase NADP-binding" evidence="4">
    <location>
        <begin position="9"/>
        <end position="163"/>
    </location>
</feature>
<dbReference type="AlphaFoldDB" id="A0A4R4ZDW3"/>
<proteinExistence type="inferred from homology"/>
<evidence type="ECO:0000256" key="2">
    <source>
        <dbReference type="ARBA" id="ARBA00023002"/>
    </source>
</evidence>
<dbReference type="InterPro" id="IPR036291">
    <property type="entry name" value="NAD(P)-bd_dom_sf"/>
</dbReference>
<dbReference type="GO" id="GO:0050661">
    <property type="term" value="F:NADP binding"/>
    <property type="evidence" value="ECO:0007669"/>
    <property type="project" value="InterPro"/>
</dbReference>
<accession>A0A4R4ZDW3</accession>
<protein>
    <submittedName>
        <fullName evidence="6">NAD(P)-dependent oxidoreductase</fullName>
    </submittedName>
</protein>
<evidence type="ECO:0000259" key="4">
    <source>
        <dbReference type="Pfam" id="PF03446"/>
    </source>
</evidence>
<dbReference type="InterPro" id="IPR013328">
    <property type="entry name" value="6PGD_dom2"/>
</dbReference>
<dbReference type="Proteomes" id="UP000294947">
    <property type="component" value="Unassembled WGS sequence"/>
</dbReference>
<keyword evidence="2" id="KW-0560">Oxidoreductase</keyword>
<feature type="domain" description="NADPH-dependent reductive aminase-like C-terminal" evidence="5">
    <location>
        <begin position="165"/>
        <end position="290"/>
    </location>
</feature>
<dbReference type="EMBL" id="SMKW01000001">
    <property type="protein sequence ID" value="TDD56681.1"/>
    <property type="molecule type" value="Genomic_DNA"/>
</dbReference>
<dbReference type="PANTHER" id="PTHR43580">
    <property type="entry name" value="OXIDOREDUCTASE GLYR1-RELATED"/>
    <property type="match status" value="1"/>
</dbReference>
<dbReference type="PANTHER" id="PTHR43580:SF2">
    <property type="entry name" value="CYTOKINE-LIKE NUCLEAR FACTOR N-PAC"/>
    <property type="match status" value="1"/>
</dbReference>
<evidence type="ECO:0000256" key="3">
    <source>
        <dbReference type="SAM" id="SignalP"/>
    </source>
</evidence>
<comment type="similarity">
    <text evidence="1">Belongs to the HIBADH-related family.</text>
</comment>
<comment type="caution">
    <text evidence="6">The sequence shown here is derived from an EMBL/GenBank/DDBJ whole genome shotgun (WGS) entry which is preliminary data.</text>
</comment>
<organism evidence="6 7">
    <name type="scientific">Saccharopolyspora elongata</name>
    <dbReference type="NCBI Taxonomy" id="2530387"/>
    <lineage>
        <taxon>Bacteria</taxon>
        <taxon>Bacillati</taxon>
        <taxon>Actinomycetota</taxon>
        <taxon>Actinomycetes</taxon>
        <taxon>Pseudonocardiales</taxon>
        <taxon>Pseudonocardiaceae</taxon>
        <taxon>Saccharopolyspora</taxon>
    </lineage>
</organism>
<dbReference type="Pfam" id="PF03446">
    <property type="entry name" value="NAD_binding_2"/>
    <property type="match status" value="1"/>
</dbReference>
<evidence type="ECO:0000256" key="1">
    <source>
        <dbReference type="ARBA" id="ARBA00009080"/>
    </source>
</evidence>
<evidence type="ECO:0000259" key="5">
    <source>
        <dbReference type="Pfam" id="PF21761"/>
    </source>
</evidence>